<protein>
    <submittedName>
        <fullName evidence="2">Helix-turn-helix domain-containing protein</fullName>
    </submittedName>
</protein>
<dbReference type="Proteomes" id="UP001430954">
    <property type="component" value="Unassembled WGS sequence"/>
</dbReference>
<feature type="region of interest" description="Disordered" evidence="1">
    <location>
        <begin position="117"/>
        <end position="181"/>
    </location>
</feature>
<keyword evidence="3" id="KW-1185">Reference proteome</keyword>
<evidence type="ECO:0000313" key="3">
    <source>
        <dbReference type="Proteomes" id="UP001430954"/>
    </source>
</evidence>
<evidence type="ECO:0000256" key="1">
    <source>
        <dbReference type="SAM" id="MobiDB-lite"/>
    </source>
</evidence>
<name>A0ABS7T6Y0_9GAMM</name>
<reference evidence="2 3" key="1">
    <citation type="submission" date="2021-09" db="EMBL/GenBank/DDBJ databases">
        <title>Lysobacter sp. 13A isolated from the river sediment.</title>
        <authorList>
            <person name="Liu H."/>
            <person name="Li S."/>
            <person name="Mao S."/>
        </authorList>
    </citation>
    <scope>NUCLEOTIDE SEQUENCE [LARGE SCALE GENOMIC DNA]</scope>
    <source>
        <strain evidence="2 3">13A</strain>
    </source>
</reference>
<organism evidence="2 3">
    <name type="scientific">Novilysobacter selenitireducens</name>
    <dbReference type="NCBI Taxonomy" id="2872639"/>
    <lineage>
        <taxon>Bacteria</taxon>
        <taxon>Pseudomonadati</taxon>
        <taxon>Pseudomonadota</taxon>
        <taxon>Gammaproteobacteria</taxon>
        <taxon>Lysobacterales</taxon>
        <taxon>Lysobacteraceae</taxon>
        <taxon>Novilysobacter</taxon>
    </lineage>
</organism>
<accession>A0ABS7T6Y0</accession>
<dbReference type="RefSeq" id="WP_223676049.1">
    <property type="nucleotide sequence ID" value="NZ_JAINZW010000003.1"/>
</dbReference>
<comment type="caution">
    <text evidence="2">The sequence shown here is derived from an EMBL/GenBank/DDBJ whole genome shotgun (WGS) entry which is preliminary data.</text>
</comment>
<dbReference type="EMBL" id="JAINZW010000003">
    <property type="protein sequence ID" value="MBZ4039603.1"/>
    <property type="molecule type" value="Genomic_DNA"/>
</dbReference>
<feature type="region of interest" description="Disordered" evidence="1">
    <location>
        <begin position="343"/>
        <end position="367"/>
    </location>
</feature>
<evidence type="ECO:0000313" key="2">
    <source>
        <dbReference type="EMBL" id="MBZ4039603.1"/>
    </source>
</evidence>
<sequence>MPLTLGLTGMDAATETAIKAAFADANPRLGNRWSLVPDSQADHVIVDMDSMYGPMSWLRLHAAGKTVIGLTNAPRTQADFRLPQPVDSAGVAALLQELATAAGEPLDLVAVDIPMSTPAPSDTPAPAGMTPAPVPQDPLPGEIVDQDEEAASPEQPAVPAPSAVAPPANVAPPEPAPAAEEAPTTLLGWLTSPQLQGRRRIVRGDVPLLIDADARTYHGPAQLKPLAGHFEGAVDAADLETVDEATWAGASAAAGAAQPLSRLVWFGALVSGGGQLAGGFAPDTRFQMLKWPQTEREYPKHFRIATVMMKGPATVAEIAEASGVPEADVTDFVNANLATGFADIERPPEPEPETSRASGLFGRLRGR</sequence>
<proteinExistence type="predicted"/>
<gene>
    <name evidence="2" type="ORF">K6753_08660</name>
</gene>
<feature type="compositionally biased region" description="Low complexity" evidence="1">
    <location>
        <begin position="152"/>
        <end position="168"/>
    </location>
</feature>
<feature type="compositionally biased region" description="Low complexity" evidence="1">
    <location>
        <begin position="117"/>
        <end position="127"/>
    </location>
</feature>